<dbReference type="WBParaSite" id="Hba_06456">
    <property type="protein sequence ID" value="Hba_06456"/>
    <property type="gene ID" value="Hba_06456"/>
</dbReference>
<evidence type="ECO:0000256" key="2">
    <source>
        <dbReference type="ARBA" id="ARBA00023134"/>
    </source>
</evidence>
<dbReference type="Pfam" id="PF00503">
    <property type="entry name" value="G-alpha"/>
    <property type="match status" value="1"/>
</dbReference>
<evidence type="ECO:0000256" key="1">
    <source>
        <dbReference type="ARBA" id="ARBA00022741"/>
    </source>
</evidence>
<evidence type="ECO:0000256" key="5">
    <source>
        <dbReference type="PIRSR" id="PIRSR601019-2"/>
    </source>
</evidence>
<dbReference type="InterPro" id="IPR027417">
    <property type="entry name" value="P-loop_NTPase"/>
</dbReference>
<proteinExistence type="predicted"/>
<feature type="binding site" evidence="5">
    <location>
        <position position="46"/>
    </location>
    <ligand>
        <name>Mg(2+)</name>
        <dbReference type="ChEBI" id="CHEBI:18420"/>
    </ligand>
</feature>
<dbReference type="AlphaFoldDB" id="A0A1I7WMT6"/>
<evidence type="ECO:0000313" key="7">
    <source>
        <dbReference type="WBParaSite" id="Hba_06456"/>
    </source>
</evidence>
<dbReference type="GO" id="GO:0005834">
    <property type="term" value="C:heterotrimeric G-protein complex"/>
    <property type="evidence" value="ECO:0007669"/>
    <property type="project" value="TreeGrafter"/>
</dbReference>
<dbReference type="PANTHER" id="PTHR10218:SF116">
    <property type="entry name" value="G PROTEIN, ALPHA SUBUNIT"/>
    <property type="match status" value="1"/>
</dbReference>
<sequence>MFPTEHETSTPIHYRTLIGFVQHTDRILADGFVPNEVDILYSYTPTIGLDEHLVRLGKQLYGIQELPGHHIFRRRWKDFFRYTSVIVFLIDLCELCDGAFYTGHLKNKTTAIFEELVKNEHLKNVGFILFFNKKDAFDEQSRGFDFKQLASNVRSAEEALAFYRTSFTAISPKRSYHHVVSLLDAPNLGNIVTESLNRIFQYNAQIITSV</sequence>
<feature type="binding site" evidence="4">
    <location>
        <begin position="132"/>
        <end position="135"/>
    </location>
    <ligand>
        <name>GTP</name>
        <dbReference type="ChEBI" id="CHEBI:37565"/>
    </ligand>
</feature>
<organism evidence="6 7">
    <name type="scientific">Heterorhabditis bacteriophora</name>
    <name type="common">Entomopathogenic nematode worm</name>
    <dbReference type="NCBI Taxonomy" id="37862"/>
    <lineage>
        <taxon>Eukaryota</taxon>
        <taxon>Metazoa</taxon>
        <taxon>Ecdysozoa</taxon>
        <taxon>Nematoda</taxon>
        <taxon>Chromadorea</taxon>
        <taxon>Rhabditida</taxon>
        <taxon>Rhabditina</taxon>
        <taxon>Rhabditomorpha</taxon>
        <taxon>Strongyloidea</taxon>
        <taxon>Heterorhabditidae</taxon>
        <taxon>Heterorhabditis</taxon>
    </lineage>
</organism>
<dbReference type="GO" id="GO:0046872">
    <property type="term" value="F:metal ion binding"/>
    <property type="evidence" value="ECO:0007669"/>
    <property type="project" value="UniProtKB-KW"/>
</dbReference>
<dbReference type="InterPro" id="IPR001019">
    <property type="entry name" value="Gprotein_alpha_su"/>
</dbReference>
<keyword evidence="6" id="KW-1185">Reference proteome</keyword>
<reference evidence="7" key="1">
    <citation type="submission" date="2016-11" db="UniProtKB">
        <authorList>
            <consortium name="WormBaseParasite"/>
        </authorList>
    </citation>
    <scope>IDENTIFICATION</scope>
</reference>
<dbReference type="Proteomes" id="UP000095283">
    <property type="component" value="Unplaced"/>
</dbReference>
<evidence type="ECO:0000256" key="4">
    <source>
        <dbReference type="PIRSR" id="PIRSR601019-1"/>
    </source>
</evidence>
<evidence type="ECO:0000313" key="6">
    <source>
        <dbReference type="Proteomes" id="UP000095283"/>
    </source>
</evidence>
<dbReference type="PRINTS" id="PR00318">
    <property type="entry name" value="GPROTEINA"/>
</dbReference>
<keyword evidence="1 4" id="KW-0547">Nucleotide-binding</keyword>
<accession>A0A1I7WMT6</accession>
<dbReference type="GO" id="GO:0005525">
    <property type="term" value="F:GTP binding"/>
    <property type="evidence" value="ECO:0007669"/>
    <property type="project" value="UniProtKB-KW"/>
</dbReference>
<dbReference type="GO" id="GO:0001664">
    <property type="term" value="F:G protein-coupled receptor binding"/>
    <property type="evidence" value="ECO:0007669"/>
    <property type="project" value="TreeGrafter"/>
</dbReference>
<dbReference type="SUPFAM" id="SSF52540">
    <property type="entry name" value="P-loop containing nucleoside triphosphate hydrolases"/>
    <property type="match status" value="1"/>
</dbReference>
<protein>
    <submittedName>
        <fullName evidence="7">G domain-containing protein</fullName>
    </submittedName>
</protein>
<dbReference type="Gene3D" id="3.40.50.300">
    <property type="entry name" value="P-loop containing nucleotide triphosphate hydrolases"/>
    <property type="match status" value="1"/>
</dbReference>
<keyword evidence="5" id="KW-0479">Metal-binding</keyword>
<dbReference type="GO" id="GO:0007188">
    <property type="term" value="P:adenylate cyclase-modulating G protein-coupled receptor signaling pathway"/>
    <property type="evidence" value="ECO:0007669"/>
    <property type="project" value="TreeGrafter"/>
</dbReference>
<keyword evidence="3" id="KW-0807">Transducer</keyword>
<dbReference type="GO" id="GO:0003924">
    <property type="term" value="F:GTPase activity"/>
    <property type="evidence" value="ECO:0007669"/>
    <property type="project" value="InterPro"/>
</dbReference>
<evidence type="ECO:0000256" key="3">
    <source>
        <dbReference type="ARBA" id="ARBA00023224"/>
    </source>
</evidence>
<name>A0A1I7WMT6_HETBA</name>
<dbReference type="GO" id="GO:0031683">
    <property type="term" value="F:G-protein beta/gamma-subunit complex binding"/>
    <property type="evidence" value="ECO:0007669"/>
    <property type="project" value="InterPro"/>
</dbReference>
<keyword evidence="2 4" id="KW-0342">GTP-binding</keyword>
<keyword evidence="5" id="KW-0460">Magnesium</keyword>
<dbReference type="PROSITE" id="PS51882">
    <property type="entry name" value="G_ALPHA"/>
    <property type="match status" value="1"/>
</dbReference>
<dbReference type="GO" id="GO:0005737">
    <property type="term" value="C:cytoplasm"/>
    <property type="evidence" value="ECO:0007669"/>
    <property type="project" value="TreeGrafter"/>
</dbReference>
<dbReference type="PANTHER" id="PTHR10218">
    <property type="entry name" value="GTP-BINDING PROTEIN ALPHA SUBUNIT"/>
    <property type="match status" value="1"/>
</dbReference>
<feature type="binding site" evidence="4">
    <location>
        <begin position="40"/>
        <end position="46"/>
    </location>
    <ligand>
        <name>GTP</name>
        <dbReference type="ChEBI" id="CHEBI:37565"/>
    </ligand>
</feature>